<dbReference type="EMBL" id="CP042469">
    <property type="protein sequence ID" value="QOX62963.1"/>
    <property type="molecule type" value="Genomic_DNA"/>
</dbReference>
<organism evidence="1 2">
    <name type="scientific">Anoxybacterium hadale</name>
    <dbReference type="NCBI Taxonomy" id="3408580"/>
    <lineage>
        <taxon>Bacteria</taxon>
        <taxon>Bacillati</taxon>
        <taxon>Bacillota</taxon>
        <taxon>Clostridia</taxon>
        <taxon>Peptostreptococcales</taxon>
        <taxon>Anaerovoracaceae</taxon>
        <taxon>Anoxybacterium</taxon>
    </lineage>
</organism>
<keyword evidence="2" id="KW-1185">Reference proteome</keyword>
<reference evidence="1" key="1">
    <citation type="submission" date="2019-08" db="EMBL/GenBank/DDBJ databases">
        <title>Genome sequence of Clostridiales bacterium MT110.</title>
        <authorList>
            <person name="Cao J."/>
        </authorList>
    </citation>
    <scope>NUCLEOTIDE SEQUENCE</scope>
    <source>
        <strain evidence="1">MT110</strain>
    </source>
</reference>
<protein>
    <submittedName>
        <fullName evidence="1">Oxygen-independent coproporphyrinogen III oxidase</fullName>
    </submittedName>
</protein>
<proteinExistence type="predicted"/>
<sequence>MMTINKAVEGNGNSIKVNNDKIISPRKPLGLYIHIPFCIKKCNYCDFLSFEAGYDSQKAYLGALLKEIEICSEKYHNKYYVDSIFVGGGTPSLVDTSLLRELTKALKKAFDLSDDAEITIESNPKTLNKEKLEAYLEMGINRLSIGTQSFDNDLLTRLGRAHSAEDFYDNYSLARSCGFSNINIDLMFSIPGQNLKHWQETLQCAVDLAPEHLSFYSLQIEEGTLFFQMKKEGTLVETDGQEDRDMYHYAQSFLKEKDYLQYEISNAAKKGYQSRHNLKYWSMEDYLGMGLGAHSFMSGTRFSNVTDFKTYLSAEGASEVWNHLNSREDNISEYLFTGLRRITGVDLNDFQKRFGEQITDVFSQNWMQIERYIEDEYLIYDGNQLLFTEKGIDISNTILTEFII</sequence>
<name>A0ACD1A949_9FIRM</name>
<gene>
    <name evidence="1" type="ORF">FRZ06_06220</name>
</gene>
<evidence type="ECO:0000313" key="1">
    <source>
        <dbReference type="EMBL" id="QOX62963.1"/>
    </source>
</evidence>
<accession>A0ACD1A949</accession>
<dbReference type="Proteomes" id="UP000594014">
    <property type="component" value="Chromosome"/>
</dbReference>
<evidence type="ECO:0000313" key="2">
    <source>
        <dbReference type="Proteomes" id="UP000594014"/>
    </source>
</evidence>